<feature type="transmembrane region" description="Helical" evidence="1">
    <location>
        <begin position="335"/>
        <end position="358"/>
    </location>
</feature>
<organism evidence="2 3">
    <name type="scientific">Armillaria solidipes</name>
    <dbReference type="NCBI Taxonomy" id="1076256"/>
    <lineage>
        <taxon>Eukaryota</taxon>
        <taxon>Fungi</taxon>
        <taxon>Dikarya</taxon>
        <taxon>Basidiomycota</taxon>
        <taxon>Agaricomycotina</taxon>
        <taxon>Agaricomycetes</taxon>
        <taxon>Agaricomycetidae</taxon>
        <taxon>Agaricales</taxon>
        <taxon>Marasmiineae</taxon>
        <taxon>Physalacriaceae</taxon>
        <taxon>Armillaria</taxon>
    </lineage>
</organism>
<evidence type="ECO:0000313" key="3">
    <source>
        <dbReference type="Proteomes" id="UP000218334"/>
    </source>
</evidence>
<accession>A0A2H3B6B4</accession>
<feature type="non-terminal residue" evidence="2">
    <location>
        <position position="1"/>
    </location>
</feature>
<keyword evidence="1" id="KW-0812">Transmembrane</keyword>
<name>A0A2H3B6B4_9AGAR</name>
<dbReference type="Proteomes" id="UP000218334">
    <property type="component" value="Unassembled WGS sequence"/>
</dbReference>
<keyword evidence="1" id="KW-0472">Membrane</keyword>
<reference evidence="3" key="1">
    <citation type="journal article" date="2017" name="Nat. Ecol. Evol.">
        <title>Genome expansion and lineage-specific genetic innovations in the forest pathogenic fungi Armillaria.</title>
        <authorList>
            <person name="Sipos G."/>
            <person name="Prasanna A.N."/>
            <person name="Walter M.C."/>
            <person name="O'Connor E."/>
            <person name="Balint B."/>
            <person name="Krizsan K."/>
            <person name="Kiss B."/>
            <person name="Hess J."/>
            <person name="Varga T."/>
            <person name="Slot J."/>
            <person name="Riley R."/>
            <person name="Boka B."/>
            <person name="Rigling D."/>
            <person name="Barry K."/>
            <person name="Lee J."/>
            <person name="Mihaltcheva S."/>
            <person name="LaButti K."/>
            <person name="Lipzen A."/>
            <person name="Waldron R."/>
            <person name="Moloney N.M."/>
            <person name="Sperisen C."/>
            <person name="Kredics L."/>
            <person name="Vagvoelgyi C."/>
            <person name="Patrignani A."/>
            <person name="Fitzpatrick D."/>
            <person name="Nagy I."/>
            <person name="Doyle S."/>
            <person name="Anderson J.B."/>
            <person name="Grigoriev I.V."/>
            <person name="Gueldener U."/>
            <person name="Muensterkoetter M."/>
            <person name="Nagy L.G."/>
        </authorList>
    </citation>
    <scope>NUCLEOTIDE SEQUENCE [LARGE SCALE GENOMIC DNA]</scope>
    <source>
        <strain evidence="3">28-4</strain>
    </source>
</reference>
<keyword evidence="1" id="KW-1133">Transmembrane helix</keyword>
<dbReference type="EMBL" id="KZ293506">
    <property type="protein sequence ID" value="PBK59373.1"/>
    <property type="molecule type" value="Genomic_DNA"/>
</dbReference>
<evidence type="ECO:0000313" key="2">
    <source>
        <dbReference type="EMBL" id="PBK59373.1"/>
    </source>
</evidence>
<dbReference type="PANTHER" id="PTHR35043">
    <property type="entry name" value="TRANSCRIPTION FACTOR DOMAIN-CONTAINING PROTEIN"/>
    <property type="match status" value="1"/>
</dbReference>
<protein>
    <submittedName>
        <fullName evidence="2">Uncharacterized protein</fullName>
    </submittedName>
</protein>
<dbReference type="AlphaFoldDB" id="A0A2H3B6B4"/>
<sequence>CLVTIFACTWFAIHPNVPGRNITTKGTISCIIQHARLMIMAILAPEIIVGWAATQFMVKADTRSWIFPQHGGNLLYPNAAISPYRLVKSYQESGHSTPIQLLVETIEDKSKGNVFSKMISIFQISWFIVKGILRTVQRLPLTLLEMSTLTFASLSIITYFLWWHKPLNVRHHISLDGLDLSEFMRTLAMKSCKQSASPTVSSDNGVTDALPWVSTVVAKFLLLGPADGHDNIGDGALPLDVGNSKSMAMPLVVVVFVGSLFGAFYFTTWSFYFPSHTEMVLWRFSSVAVMIGFLAVAILTFIEELRPKWTSKLPRPLRSWLMDPSICQTILKPCLFSLAVVGILTFIVGQIILIILAFTQLRSLPQLAFQRVKWTFYIPHI</sequence>
<dbReference type="PANTHER" id="PTHR35043:SF7">
    <property type="entry name" value="TRANSCRIPTION FACTOR DOMAIN-CONTAINING PROTEIN"/>
    <property type="match status" value="1"/>
</dbReference>
<feature type="transmembrane region" description="Helical" evidence="1">
    <location>
        <begin position="247"/>
        <end position="268"/>
    </location>
</feature>
<feature type="transmembrane region" description="Helical" evidence="1">
    <location>
        <begin position="140"/>
        <end position="162"/>
    </location>
</feature>
<feature type="transmembrane region" description="Helical" evidence="1">
    <location>
        <begin position="280"/>
        <end position="302"/>
    </location>
</feature>
<keyword evidence="3" id="KW-1185">Reference proteome</keyword>
<gene>
    <name evidence="2" type="ORF">ARMSODRAFT_899407</name>
</gene>
<proteinExistence type="predicted"/>
<evidence type="ECO:0000256" key="1">
    <source>
        <dbReference type="SAM" id="Phobius"/>
    </source>
</evidence>
<dbReference type="STRING" id="1076256.A0A2H3B6B4"/>